<evidence type="ECO:0008006" key="7">
    <source>
        <dbReference type="Google" id="ProtNLM"/>
    </source>
</evidence>
<keyword evidence="6" id="KW-1185">Reference proteome</keyword>
<dbReference type="HOGENOM" id="CLU_000445_14_1_6"/>
<dbReference type="InterPro" id="IPR046947">
    <property type="entry name" value="LytR-like"/>
</dbReference>
<proteinExistence type="predicted"/>
<dbReference type="PROSITE" id="PS50110">
    <property type="entry name" value="RESPONSE_REGULATORY"/>
    <property type="match status" value="1"/>
</dbReference>
<dbReference type="STRING" id="1217721.HY57_17090"/>
<dbReference type="RefSeq" id="WP_019466845.1">
    <property type="nucleotide sequence ID" value="NZ_ALOY01000179.1"/>
</dbReference>
<feature type="domain" description="Response regulatory" evidence="3">
    <location>
        <begin position="8"/>
        <end position="120"/>
    </location>
</feature>
<dbReference type="Pfam" id="PF04397">
    <property type="entry name" value="LytTR"/>
    <property type="match status" value="1"/>
</dbReference>
<evidence type="ECO:0000256" key="2">
    <source>
        <dbReference type="PROSITE-ProRule" id="PRU00169"/>
    </source>
</evidence>
<dbReference type="PATRIC" id="fig|1217721.7.peg.3510"/>
<dbReference type="SMART" id="SM00448">
    <property type="entry name" value="REC"/>
    <property type="match status" value="1"/>
</dbReference>
<dbReference type="Proteomes" id="UP000027987">
    <property type="component" value="Chromosome"/>
</dbReference>
<dbReference type="PANTHER" id="PTHR37299">
    <property type="entry name" value="TRANSCRIPTIONAL REGULATOR-RELATED"/>
    <property type="match status" value="1"/>
</dbReference>
<dbReference type="Pfam" id="PF00072">
    <property type="entry name" value="Response_reg"/>
    <property type="match status" value="1"/>
</dbReference>
<keyword evidence="2" id="KW-0597">Phosphoprotein</keyword>
<dbReference type="EMBL" id="CP008884">
    <property type="protein sequence ID" value="AIF48833.1"/>
    <property type="molecule type" value="Genomic_DNA"/>
</dbReference>
<dbReference type="PANTHER" id="PTHR37299:SF1">
    <property type="entry name" value="STAGE 0 SPORULATION PROTEIN A HOMOLOG"/>
    <property type="match status" value="1"/>
</dbReference>
<dbReference type="SMART" id="SM00850">
    <property type="entry name" value="LytTR"/>
    <property type="match status" value="1"/>
</dbReference>
<feature type="domain" description="HTH LytTR-type" evidence="4">
    <location>
        <begin position="146"/>
        <end position="249"/>
    </location>
</feature>
<dbReference type="PROSITE" id="PS50930">
    <property type="entry name" value="HTH_LYTTR"/>
    <property type="match status" value="1"/>
</dbReference>
<evidence type="ECO:0000259" key="4">
    <source>
        <dbReference type="PROSITE" id="PS50930"/>
    </source>
</evidence>
<organism evidence="5 6">
    <name type="scientific">Dyella japonica A8</name>
    <dbReference type="NCBI Taxonomy" id="1217721"/>
    <lineage>
        <taxon>Bacteria</taxon>
        <taxon>Pseudomonadati</taxon>
        <taxon>Pseudomonadota</taxon>
        <taxon>Gammaproteobacteria</taxon>
        <taxon>Lysobacterales</taxon>
        <taxon>Rhodanobacteraceae</taxon>
        <taxon>Dyella</taxon>
    </lineage>
</organism>
<dbReference type="InterPro" id="IPR007492">
    <property type="entry name" value="LytTR_DNA-bd_dom"/>
</dbReference>
<dbReference type="Gene3D" id="3.40.50.2300">
    <property type="match status" value="1"/>
</dbReference>
<dbReference type="Gene3D" id="2.40.50.1020">
    <property type="entry name" value="LytTr DNA-binding domain"/>
    <property type="match status" value="1"/>
</dbReference>
<dbReference type="AlphaFoldDB" id="A0A075K9E6"/>
<dbReference type="InterPro" id="IPR001789">
    <property type="entry name" value="Sig_transdc_resp-reg_receiver"/>
</dbReference>
<gene>
    <name evidence="5" type="ORF">HY57_17090</name>
</gene>
<reference evidence="5 6" key="1">
    <citation type="submission" date="2014-07" db="EMBL/GenBank/DDBJ databases">
        <title>Complete Genome Sequence of Dyella japonica Strain A8 Isolated from Malaysian Tropical Soil.</title>
        <authorList>
            <person name="Hui R.K.H."/>
            <person name="Chen J.-W."/>
            <person name="Chan K.-G."/>
            <person name="Leung F.C.C."/>
        </authorList>
    </citation>
    <scope>NUCLEOTIDE SEQUENCE [LARGE SCALE GENOMIC DNA]</scope>
    <source>
        <strain evidence="5 6">A8</strain>
    </source>
</reference>
<evidence type="ECO:0000313" key="6">
    <source>
        <dbReference type="Proteomes" id="UP000027987"/>
    </source>
</evidence>
<dbReference type="InterPro" id="IPR011006">
    <property type="entry name" value="CheY-like_superfamily"/>
</dbReference>
<accession>A0A075K9E6</accession>
<protein>
    <recommendedName>
        <fullName evidence="7">Chemotaxis protein CheY</fullName>
    </recommendedName>
</protein>
<evidence type="ECO:0000259" key="3">
    <source>
        <dbReference type="PROSITE" id="PS50110"/>
    </source>
</evidence>
<dbReference type="SUPFAM" id="SSF52172">
    <property type="entry name" value="CheY-like"/>
    <property type="match status" value="1"/>
</dbReference>
<evidence type="ECO:0000313" key="5">
    <source>
        <dbReference type="EMBL" id="AIF48833.1"/>
    </source>
</evidence>
<dbReference type="GO" id="GO:0003677">
    <property type="term" value="F:DNA binding"/>
    <property type="evidence" value="ECO:0007669"/>
    <property type="project" value="InterPro"/>
</dbReference>
<evidence type="ECO:0000256" key="1">
    <source>
        <dbReference type="ARBA" id="ARBA00023012"/>
    </source>
</evidence>
<dbReference type="GO" id="GO:0000156">
    <property type="term" value="F:phosphorelay response regulator activity"/>
    <property type="evidence" value="ECO:0007669"/>
    <property type="project" value="InterPro"/>
</dbReference>
<feature type="modified residue" description="4-aspartylphosphate" evidence="2">
    <location>
        <position position="59"/>
    </location>
</feature>
<dbReference type="KEGG" id="dja:HY57_17090"/>
<name>A0A075K9E6_9GAMM</name>
<keyword evidence="1" id="KW-0902">Two-component regulatory system</keyword>
<sequence length="249" mass="27560">MTERNAVPTLIVDDEPLARAGLRHLLQEIDWIRCVGEAADGEAAIEAIHRLQPELILLDVQMPGCSGIDVLRRLPPPAPRIIFTTAYAEHAVAAFELGALDYLLKPFGASRLATALDRVRASLGEPLPPALDRYGEMLAHGPMQRLFVRSGRSIQPLAVADIYWFEAVGDYVMAHTASGDYVLHLALSRLEARLDPQCFARIHRAHLINLGQLTRFRRELDGRLTAVLHNGTALPVSKSKAQVFRELAR</sequence>